<reference evidence="1" key="2">
    <citation type="journal article" date="2015" name="Data Brief">
        <title>Shoot transcriptome of the giant reed, Arundo donax.</title>
        <authorList>
            <person name="Barrero R.A."/>
            <person name="Guerrero F.D."/>
            <person name="Moolhuijzen P."/>
            <person name="Goolsby J.A."/>
            <person name="Tidwell J."/>
            <person name="Bellgard S.E."/>
            <person name="Bellgard M.I."/>
        </authorList>
    </citation>
    <scope>NUCLEOTIDE SEQUENCE</scope>
    <source>
        <tissue evidence="1">Shoot tissue taken approximately 20 cm above the soil surface</tissue>
    </source>
</reference>
<reference evidence="1" key="1">
    <citation type="submission" date="2014-09" db="EMBL/GenBank/DDBJ databases">
        <authorList>
            <person name="Magalhaes I.L.F."/>
            <person name="Oliveira U."/>
            <person name="Santos F.R."/>
            <person name="Vidigal T.H.D.A."/>
            <person name="Brescovit A.D."/>
            <person name="Santos A.J."/>
        </authorList>
    </citation>
    <scope>NUCLEOTIDE SEQUENCE</scope>
    <source>
        <tissue evidence="1">Shoot tissue taken approximately 20 cm above the soil surface</tissue>
    </source>
</reference>
<accession>A0A0A9HLT9</accession>
<dbReference type="EMBL" id="GBRH01164023">
    <property type="protein sequence ID" value="JAE33873.1"/>
    <property type="molecule type" value="Transcribed_RNA"/>
</dbReference>
<proteinExistence type="predicted"/>
<evidence type="ECO:0000313" key="1">
    <source>
        <dbReference type="EMBL" id="JAE33873.1"/>
    </source>
</evidence>
<sequence length="45" mass="5229">MYEAKAVYLIVERNIAFELKRMLIFLFSSAIIQLHMGTTEICSFS</sequence>
<name>A0A0A9HLT9_ARUDO</name>
<dbReference type="AlphaFoldDB" id="A0A0A9HLT9"/>
<organism evidence="1">
    <name type="scientific">Arundo donax</name>
    <name type="common">Giant reed</name>
    <name type="synonym">Donax arundinaceus</name>
    <dbReference type="NCBI Taxonomy" id="35708"/>
    <lineage>
        <taxon>Eukaryota</taxon>
        <taxon>Viridiplantae</taxon>
        <taxon>Streptophyta</taxon>
        <taxon>Embryophyta</taxon>
        <taxon>Tracheophyta</taxon>
        <taxon>Spermatophyta</taxon>
        <taxon>Magnoliopsida</taxon>
        <taxon>Liliopsida</taxon>
        <taxon>Poales</taxon>
        <taxon>Poaceae</taxon>
        <taxon>PACMAD clade</taxon>
        <taxon>Arundinoideae</taxon>
        <taxon>Arundineae</taxon>
        <taxon>Arundo</taxon>
    </lineage>
</organism>
<protein>
    <submittedName>
        <fullName evidence="1">Uncharacterized protein</fullName>
    </submittedName>
</protein>